<evidence type="ECO:0000256" key="2">
    <source>
        <dbReference type="SAM" id="Phobius"/>
    </source>
</evidence>
<keyword evidence="1" id="KW-0813">Transport</keyword>
<dbReference type="EMBL" id="PDCK01000041">
    <property type="protein sequence ID" value="PRQ43271.1"/>
    <property type="molecule type" value="Genomic_DNA"/>
</dbReference>
<protein>
    <submittedName>
        <fullName evidence="3">Uncharacterized protein</fullName>
    </submittedName>
</protein>
<keyword evidence="1" id="KW-0406">Ion transport</keyword>
<dbReference type="Proteomes" id="UP000238479">
    <property type="component" value="Chromosome 3"/>
</dbReference>
<dbReference type="GO" id="GO:0034220">
    <property type="term" value="P:monoatomic ion transmembrane transport"/>
    <property type="evidence" value="ECO:0007669"/>
    <property type="project" value="UniProtKB-KW"/>
</dbReference>
<dbReference type="STRING" id="74649.A0A2P6RA32"/>
<evidence type="ECO:0000256" key="1">
    <source>
        <dbReference type="ARBA" id="ARBA00023303"/>
    </source>
</evidence>
<keyword evidence="2" id="KW-0472">Membrane</keyword>
<dbReference type="PANTHER" id="PTHR45651:SF68">
    <property type="entry name" value="ION TRANSPORT DOMAIN-CONTAINING PROTEIN"/>
    <property type="match status" value="1"/>
</dbReference>
<dbReference type="GO" id="GO:0016020">
    <property type="term" value="C:membrane"/>
    <property type="evidence" value="ECO:0007669"/>
    <property type="project" value="UniProtKB-SubCell"/>
</dbReference>
<evidence type="ECO:0000313" key="4">
    <source>
        <dbReference type="Proteomes" id="UP000238479"/>
    </source>
</evidence>
<proteinExistence type="predicted"/>
<sequence>MVVFPPLQLLDDSNHDGLLFAVSSMLYLLLDPLFLYAPLINENTKCLVLDNRVKIAALFFRSLGDVRYLIRIYLC</sequence>
<organism evidence="3 4">
    <name type="scientific">Rosa chinensis</name>
    <name type="common">China rose</name>
    <dbReference type="NCBI Taxonomy" id="74649"/>
    <lineage>
        <taxon>Eukaryota</taxon>
        <taxon>Viridiplantae</taxon>
        <taxon>Streptophyta</taxon>
        <taxon>Embryophyta</taxon>
        <taxon>Tracheophyta</taxon>
        <taxon>Spermatophyta</taxon>
        <taxon>Magnoliopsida</taxon>
        <taxon>eudicotyledons</taxon>
        <taxon>Gunneridae</taxon>
        <taxon>Pentapetalae</taxon>
        <taxon>rosids</taxon>
        <taxon>fabids</taxon>
        <taxon>Rosales</taxon>
        <taxon>Rosaceae</taxon>
        <taxon>Rosoideae</taxon>
        <taxon>Rosoideae incertae sedis</taxon>
        <taxon>Rosa</taxon>
    </lineage>
</organism>
<dbReference type="PANTHER" id="PTHR45651">
    <property type="entry name" value="CYCLIC NUCLEOTIDE-GATED ION CHANNEL 15-RELATED-RELATED"/>
    <property type="match status" value="1"/>
</dbReference>
<evidence type="ECO:0000313" key="3">
    <source>
        <dbReference type="EMBL" id="PRQ43271.1"/>
    </source>
</evidence>
<reference evidence="3 4" key="1">
    <citation type="journal article" date="2018" name="Nat. Genet.">
        <title>The Rosa genome provides new insights in the design of modern roses.</title>
        <authorList>
            <person name="Bendahmane M."/>
        </authorList>
    </citation>
    <scope>NUCLEOTIDE SEQUENCE [LARGE SCALE GENOMIC DNA]</scope>
    <source>
        <strain evidence="4">cv. Old Blush</strain>
    </source>
</reference>
<name>A0A2P6RA32_ROSCH</name>
<comment type="caution">
    <text evidence="3">The sequence shown here is derived from an EMBL/GenBank/DDBJ whole genome shotgun (WGS) entry which is preliminary data.</text>
</comment>
<keyword evidence="2" id="KW-0812">Transmembrane</keyword>
<accession>A0A2P6RA32</accession>
<dbReference type="Gramene" id="PRQ43271">
    <property type="protein sequence ID" value="PRQ43271"/>
    <property type="gene ID" value="RchiOBHm_Chr3g0466651"/>
</dbReference>
<keyword evidence="1" id="KW-0407">Ion channel</keyword>
<gene>
    <name evidence="3" type="ORF">RchiOBHm_Chr3g0466651</name>
</gene>
<keyword evidence="4" id="KW-1185">Reference proteome</keyword>
<dbReference type="AlphaFoldDB" id="A0A2P6RA32"/>
<keyword evidence="2" id="KW-1133">Transmembrane helix</keyword>
<feature type="transmembrane region" description="Helical" evidence="2">
    <location>
        <begin position="17"/>
        <end position="37"/>
    </location>
</feature>